<feature type="region of interest" description="Disordered" evidence="1">
    <location>
        <begin position="163"/>
        <end position="187"/>
    </location>
</feature>
<evidence type="ECO:0000313" key="3">
    <source>
        <dbReference type="Proteomes" id="UP000248349"/>
    </source>
</evidence>
<feature type="compositionally biased region" description="Polar residues" evidence="1">
    <location>
        <begin position="163"/>
        <end position="181"/>
    </location>
</feature>
<dbReference type="RefSeq" id="XP_025435846.1">
    <property type="nucleotide sequence ID" value="XM_025577062.1"/>
</dbReference>
<organism evidence="2 3">
    <name type="scientific">Aspergillus saccharolyticus JOP 1030-1</name>
    <dbReference type="NCBI Taxonomy" id="1450539"/>
    <lineage>
        <taxon>Eukaryota</taxon>
        <taxon>Fungi</taxon>
        <taxon>Dikarya</taxon>
        <taxon>Ascomycota</taxon>
        <taxon>Pezizomycotina</taxon>
        <taxon>Eurotiomycetes</taxon>
        <taxon>Eurotiomycetidae</taxon>
        <taxon>Eurotiales</taxon>
        <taxon>Aspergillaceae</taxon>
        <taxon>Aspergillus</taxon>
        <taxon>Aspergillus subgen. Circumdati</taxon>
    </lineage>
</organism>
<evidence type="ECO:0000256" key="1">
    <source>
        <dbReference type="SAM" id="MobiDB-lite"/>
    </source>
</evidence>
<dbReference type="AlphaFoldDB" id="A0A318ZT82"/>
<feature type="region of interest" description="Disordered" evidence="1">
    <location>
        <begin position="232"/>
        <end position="280"/>
    </location>
</feature>
<gene>
    <name evidence="2" type="ORF">BP01DRAFT_378473</name>
</gene>
<dbReference type="OrthoDB" id="4509688at2759"/>
<accession>A0A318ZT82</accession>
<dbReference type="GeneID" id="37078291"/>
<dbReference type="EMBL" id="KZ821218">
    <property type="protein sequence ID" value="PYH49864.1"/>
    <property type="molecule type" value="Genomic_DNA"/>
</dbReference>
<evidence type="ECO:0000313" key="2">
    <source>
        <dbReference type="EMBL" id="PYH49864.1"/>
    </source>
</evidence>
<name>A0A318ZT82_9EURO</name>
<dbReference type="Proteomes" id="UP000248349">
    <property type="component" value="Unassembled WGS sequence"/>
</dbReference>
<sequence>MLDTHYTPDMPMWYPLDLLDDPALVLDSELLSEDVYGNQLGVSDSDPCAAHLLSPELCAEYESAMVQAASDQFRTPQPSGMPETPASSGFVDKLTSIFEESTFNTTPDSKVFPANLSLNDLLRSTSQLATERALYMNIRGAISSPRSSSHDTVSVLPQFGQSPVAQESCSSPGMSHQSYSGSEGDWDREYNVREPAQYYRLPDLGRSDTLPLPSYPIDGMMMAEPPFSDPHLPAAFPAASPQKCSSGAASQGKGRAAAPPHAGTNGLKTMTGNAMDGLTPLEMPDGSTRFTANWLPVDPEAGFTIRDPSVGPFSHLHDDPLDMDSMMGCYAQNAFISVPTDVGFP</sequence>
<proteinExistence type="predicted"/>
<reference evidence="2 3" key="1">
    <citation type="submission" date="2016-12" db="EMBL/GenBank/DDBJ databases">
        <title>The genomes of Aspergillus section Nigri reveals drivers in fungal speciation.</title>
        <authorList>
            <consortium name="DOE Joint Genome Institute"/>
            <person name="Vesth T.C."/>
            <person name="Nybo J."/>
            <person name="Theobald S."/>
            <person name="Brandl J."/>
            <person name="Frisvad J.C."/>
            <person name="Nielsen K.F."/>
            <person name="Lyhne E.K."/>
            <person name="Kogle M.E."/>
            <person name="Kuo A."/>
            <person name="Riley R."/>
            <person name="Clum A."/>
            <person name="Nolan M."/>
            <person name="Lipzen A."/>
            <person name="Salamov A."/>
            <person name="Henrissat B."/>
            <person name="Wiebenga A."/>
            <person name="De Vries R.P."/>
            <person name="Grigoriev I.V."/>
            <person name="Mortensen U.H."/>
            <person name="Andersen M.R."/>
            <person name="Baker S.E."/>
        </authorList>
    </citation>
    <scope>NUCLEOTIDE SEQUENCE [LARGE SCALE GENOMIC DNA]</scope>
    <source>
        <strain evidence="2 3">JOP 1030-1</strain>
    </source>
</reference>
<protein>
    <submittedName>
        <fullName evidence="2">Uncharacterized protein</fullName>
    </submittedName>
</protein>
<keyword evidence="3" id="KW-1185">Reference proteome</keyword>